<dbReference type="GO" id="GO:0005789">
    <property type="term" value="C:endoplasmic reticulum membrane"/>
    <property type="evidence" value="ECO:0007669"/>
    <property type="project" value="UniProtKB-SubCell"/>
</dbReference>
<keyword evidence="4 11" id="KW-0328">Glycosyltransferase</keyword>
<comment type="pathway">
    <text evidence="2">Glycolipid biosynthesis; glycosylphosphatidylinositol-anchor biosynthesis.</text>
</comment>
<evidence type="ECO:0000256" key="10">
    <source>
        <dbReference type="ARBA" id="ARBA00038466"/>
    </source>
</evidence>
<dbReference type="EC" id="2.4.1.-" evidence="11"/>
<evidence type="ECO:0000256" key="3">
    <source>
        <dbReference type="ARBA" id="ARBA00022502"/>
    </source>
</evidence>
<protein>
    <recommendedName>
        <fullName evidence="11">Mannosyltransferase</fullName>
        <ecNumber evidence="11">2.4.1.-</ecNumber>
    </recommendedName>
</protein>
<evidence type="ECO:0000256" key="1">
    <source>
        <dbReference type="ARBA" id="ARBA00004477"/>
    </source>
</evidence>
<evidence type="ECO:0000256" key="4">
    <source>
        <dbReference type="ARBA" id="ARBA00022676"/>
    </source>
</evidence>
<evidence type="ECO:0000256" key="6">
    <source>
        <dbReference type="ARBA" id="ARBA00022692"/>
    </source>
</evidence>
<feature type="transmembrane region" description="Helical" evidence="11">
    <location>
        <begin position="118"/>
        <end position="139"/>
    </location>
</feature>
<dbReference type="InterPro" id="IPR005599">
    <property type="entry name" value="GPI_mannosylTrfase"/>
</dbReference>
<comment type="subcellular location">
    <subcellularLocation>
        <location evidence="1 11">Endoplasmic reticulum membrane</location>
        <topology evidence="1 11">Multi-pass membrane protein</topology>
    </subcellularLocation>
</comment>
<name>A0A067P4T9_9AGAM</name>
<feature type="transmembrane region" description="Helical" evidence="11">
    <location>
        <begin position="12"/>
        <end position="32"/>
    </location>
</feature>
<keyword evidence="9 11" id="KW-0472">Membrane</keyword>
<keyword evidence="7 11" id="KW-0256">Endoplasmic reticulum</keyword>
<gene>
    <name evidence="12" type="ORF">JAAARDRAFT_200547</name>
</gene>
<keyword evidence="6 11" id="KW-0812">Transmembrane</keyword>
<feature type="transmembrane region" description="Helical" evidence="11">
    <location>
        <begin position="38"/>
        <end position="59"/>
    </location>
</feature>
<evidence type="ECO:0000313" key="13">
    <source>
        <dbReference type="Proteomes" id="UP000027265"/>
    </source>
</evidence>
<dbReference type="GO" id="GO:0006506">
    <property type="term" value="P:GPI anchor biosynthetic process"/>
    <property type="evidence" value="ECO:0007669"/>
    <property type="project" value="UniProtKB-KW"/>
</dbReference>
<dbReference type="PANTHER" id="PTHR22760:SF3">
    <property type="entry name" value="GPI MANNOSYLTRANSFERASE 4"/>
    <property type="match status" value="1"/>
</dbReference>
<evidence type="ECO:0000256" key="8">
    <source>
        <dbReference type="ARBA" id="ARBA00022989"/>
    </source>
</evidence>
<keyword evidence="13" id="KW-1185">Reference proteome</keyword>
<dbReference type="Pfam" id="PF03901">
    <property type="entry name" value="Glyco_transf_22"/>
    <property type="match status" value="1"/>
</dbReference>
<proteinExistence type="inferred from homology"/>
<dbReference type="HOGENOM" id="CLU_1299897_0_0_1"/>
<feature type="transmembrane region" description="Helical" evidence="11">
    <location>
        <begin position="145"/>
        <end position="164"/>
    </location>
</feature>
<dbReference type="Proteomes" id="UP000027265">
    <property type="component" value="Unassembled WGS sequence"/>
</dbReference>
<reference evidence="13" key="1">
    <citation type="journal article" date="2014" name="Proc. Natl. Acad. Sci. U.S.A.">
        <title>Extensive sampling of basidiomycete genomes demonstrates inadequacy of the white-rot/brown-rot paradigm for wood decay fungi.</title>
        <authorList>
            <person name="Riley R."/>
            <person name="Salamov A.A."/>
            <person name="Brown D.W."/>
            <person name="Nagy L.G."/>
            <person name="Floudas D."/>
            <person name="Held B.W."/>
            <person name="Levasseur A."/>
            <person name="Lombard V."/>
            <person name="Morin E."/>
            <person name="Otillar R."/>
            <person name="Lindquist E.A."/>
            <person name="Sun H."/>
            <person name="LaButti K.M."/>
            <person name="Schmutz J."/>
            <person name="Jabbour D."/>
            <person name="Luo H."/>
            <person name="Baker S.E."/>
            <person name="Pisabarro A.G."/>
            <person name="Walton J.D."/>
            <person name="Blanchette R.A."/>
            <person name="Henrissat B."/>
            <person name="Martin F."/>
            <person name="Cullen D."/>
            <person name="Hibbett D.S."/>
            <person name="Grigoriev I.V."/>
        </authorList>
    </citation>
    <scope>NUCLEOTIDE SEQUENCE [LARGE SCALE GENOMIC DNA]</scope>
    <source>
        <strain evidence="13">MUCL 33604</strain>
    </source>
</reference>
<evidence type="ECO:0000256" key="9">
    <source>
        <dbReference type="ARBA" id="ARBA00023136"/>
    </source>
</evidence>
<accession>A0A067P4T9</accession>
<keyword evidence="3" id="KW-0337">GPI-anchor biosynthesis</keyword>
<dbReference type="AlphaFoldDB" id="A0A067P4T9"/>
<comment type="similarity">
    <text evidence="10">Belongs to the glycosyltransferase 22 family. PIGZ subfamily.</text>
</comment>
<evidence type="ECO:0000256" key="2">
    <source>
        <dbReference type="ARBA" id="ARBA00004687"/>
    </source>
</evidence>
<dbReference type="OrthoDB" id="10066429at2759"/>
<sequence length="212" mass="23458">MKVGRAGSTWNLVNQTLVFTIISSITTLLIQAYPEPRFLIPLLVPFVALAGNSTFFGMVGKTTWIISNIFQTSLSGVIHQAGVIPSLFHLRALLNERSIGSKIVKIVYRKTYMPSRHLLGVSQPALIFTIVSSVTILSIPPRQESRFLIPVPVPFIALVGNSMFFGRAGKIFWTTWIISNDLLTLLFGILHQGGVIPSLFHLKPSSTNVLWE</sequence>
<evidence type="ECO:0000313" key="12">
    <source>
        <dbReference type="EMBL" id="KDQ49794.1"/>
    </source>
</evidence>
<evidence type="ECO:0000256" key="5">
    <source>
        <dbReference type="ARBA" id="ARBA00022679"/>
    </source>
</evidence>
<dbReference type="GO" id="GO:0000026">
    <property type="term" value="F:alpha-1,2-mannosyltransferase activity"/>
    <property type="evidence" value="ECO:0007669"/>
    <property type="project" value="TreeGrafter"/>
</dbReference>
<evidence type="ECO:0000256" key="7">
    <source>
        <dbReference type="ARBA" id="ARBA00022824"/>
    </source>
</evidence>
<keyword evidence="8 11" id="KW-1133">Transmembrane helix</keyword>
<dbReference type="EMBL" id="KL197774">
    <property type="protein sequence ID" value="KDQ49794.1"/>
    <property type="molecule type" value="Genomic_DNA"/>
</dbReference>
<comment type="caution">
    <text evidence="11">Lacks conserved residue(s) required for the propagation of feature annotation.</text>
</comment>
<evidence type="ECO:0000256" key="11">
    <source>
        <dbReference type="RuleBase" id="RU363075"/>
    </source>
</evidence>
<dbReference type="PANTHER" id="PTHR22760">
    <property type="entry name" value="GLYCOSYLTRANSFERASE"/>
    <property type="match status" value="1"/>
</dbReference>
<organism evidence="12 13">
    <name type="scientific">Jaapia argillacea MUCL 33604</name>
    <dbReference type="NCBI Taxonomy" id="933084"/>
    <lineage>
        <taxon>Eukaryota</taxon>
        <taxon>Fungi</taxon>
        <taxon>Dikarya</taxon>
        <taxon>Basidiomycota</taxon>
        <taxon>Agaricomycotina</taxon>
        <taxon>Agaricomycetes</taxon>
        <taxon>Agaricomycetidae</taxon>
        <taxon>Jaapiales</taxon>
        <taxon>Jaapiaceae</taxon>
        <taxon>Jaapia</taxon>
    </lineage>
</organism>
<keyword evidence="5" id="KW-0808">Transferase</keyword>
<dbReference type="InParanoid" id="A0A067P4T9"/>